<dbReference type="Proteomes" id="UP000246744">
    <property type="component" value="Unassembled WGS sequence"/>
</dbReference>
<keyword evidence="2" id="KW-1185">Reference proteome</keyword>
<dbReference type="EMBL" id="QGTS01000002">
    <property type="protein sequence ID" value="PWW11687.1"/>
    <property type="molecule type" value="Genomic_DNA"/>
</dbReference>
<evidence type="ECO:0000313" key="1">
    <source>
        <dbReference type="EMBL" id="PWW11687.1"/>
    </source>
</evidence>
<dbReference type="Gene3D" id="3.40.1000.10">
    <property type="entry name" value="Mog1/PsbP, alpha/beta/alpha sandwich"/>
    <property type="match status" value="1"/>
</dbReference>
<gene>
    <name evidence="1" type="ORF">DES37_102297</name>
</gene>
<comment type="caution">
    <text evidence="1">The sequence shown here is derived from an EMBL/GenBank/DDBJ whole genome shotgun (WGS) entry which is preliminary data.</text>
</comment>
<accession>A0A317Q690</accession>
<protein>
    <recommendedName>
        <fullName evidence="3">DUF1795 domain-containing protein</fullName>
    </recommendedName>
</protein>
<reference evidence="1 2" key="1">
    <citation type="submission" date="2018-05" db="EMBL/GenBank/DDBJ databases">
        <title>Genomic Encyclopedia of Type Strains, Phase IV (KMG-IV): sequencing the most valuable type-strain genomes for metagenomic binning, comparative biology and taxonomic classification.</title>
        <authorList>
            <person name="Goeker M."/>
        </authorList>
    </citation>
    <scope>NUCLEOTIDE SEQUENCE [LARGE SCALE GENOMIC DNA]</scope>
    <source>
        <strain evidence="1 2">DSM 19579</strain>
    </source>
</reference>
<dbReference type="InterPro" id="IPR014894">
    <property type="entry name" value="DcrB/EagT6"/>
</dbReference>
<sequence length="139" mass="15325">MSQPVFTLSEGTLTLPQAGQDNSITILKFDDAGASLVITRAWDVKPGDEENYLNQQLAKIKRTMKRVVLGEIQPTQVAGLDAREVALSFDNQATRVNERIAVLRHQDHLMVMTLTRITPFDASADAFWAAIKDGFQPGA</sequence>
<evidence type="ECO:0008006" key="3">
    <source>
        <dbReference type="Google" id="ProtNLM"/>
    </source>
</evidence>
<dbReference type="RefSeq" id="WP_036112394.1">
    <property type="nucleotide sequence ID" value="NZ_QGTS01000002.1"/>
</dbReference>
<organism evidence="1 2">
    <name type="scientific">Mangrovibacter plantisponsor</name>
    <dbReference type="NCBI Taxonomy" id="451513"/>
    <lineage>
        <taxon>Bacteria</taxon>
        <taxon>Pseudomonadati</taxon>
        <taxon>Pseudomonadota</taxon>
        <taxon>Gammaproteobacteria</taxon>
        <taxon>Enterobacterales</taxon>
        <taxon>Enterobacteriaceae</taxon>
        <taxon>Mangrovibacter</taxon>
    </lineage>
</organism>
<name>A0A317Q690_9ENTR</name>
<dbReference type="SUPFAM" id="SSF55724">
    <property type="entry name" value="Mog1p/PsbP-like"/>
    <property type="match status" value="1"/>
</dbReference>
<dbReference type="AlphaFoldDB" id="A0A317Q690"/>
<proteinExistence type="predicted"/>
<dbReference type="Pfam" id="PF08786">
    <property type="entry name" value="DcrB"/>
    <property type="match status" value="1"/>
</dbReference>
<dbReference type="OrthoDB" id="6629731at2"/>
<dbReference type="InterPro" id="IPR016123">
    <property type="entry name" value="Mog1/PsbP_a/b/a-sand"/>
</dbReference>
<evidence type="ECO:0000313" key="2">
    <source>
        <dbReference type="Proteomes" id="UP000246744"/>
    </source>
</evidence>